<name>A0ABQ0VKF3_9BACI</name>
<dbReference type="EMBL" id="BJWI01000014">
    <property type="protein sequence ID" value="GEM01662.1"/>
    <property type="molecule type" value="Genomic_DNA"/>
</dbReference>
<evidence type="ECO:0000313" key="1">
    <source>
        <dbReference type="EMBL" id="GEM01662.1"/>
    </source>
</evidence>
<protein>
    <submittedName>
        <fullName evidence="1">Uncharacterized protein</fullName>
    </submittedName>
</protein>
<sequence length="55" mass="6615">MLIYRFRASLWNPLSQTFVRMSGGDDSMVYQLPTYYFYLVVFLDVCYHKSGKYRS</sequence>
<proteinExistence type="predicted"/>
<gene>
    <name evidence="1" type="ORF">HHA03_11940</name>
</gene>
<dbReference type="Proteomes" id="UP000321547">
    <property type="component" value="Unassembled WGS sequence"/>
</dbReference>
<accession>A0ABQ0VKF3</accession>
<keyword evidence="2" id="KW-1185">Reference proteome</keyword>
<evidence type="ECO:0000313" key="2">
    <source>
        <dbReference type="Proteomes" id="UP000321547"/>
    </source>
</evidence>
<comment type="caution">
    <text evidence="1">The sequence shown here is derived from an EMBL/GenBank/DDBJ whole genome shotgun (WGS) entry which is preliminary data.</text>
</comment>
<reference evidence="1 2" key="1">
    <citation type="submission" date="2019-07" db="EMBL/GenBank/DDBJ databases">
        <title>Whole genome shotgun sequence of Halolactibacillus halophilus NBRC 100868.</title>
        <authorList>
            <person name="Hosoyama A."/>
            <person name="Uohara A."/>
            <person name="Ohji S."/>
            <person name="Ichikawa N."/>
        </authorList>
    </citation>
    <scope>NUCLEOTIDE SEQUENCE [LARGE SCALE GENOMIC DNA]</scope>
    <source>
        <strain evidence="1 2">NBRC 100868</strain>
    </source>
</reference>
<organism evidence="1 2">
    <name type="scientific">Halolactibacillus halophilus</name>
    <dbReference type="NCBI Taxonomy" id="306540"/>
    <lineage>
        <taxon>Bacteria</taxon>
        <taxon>Bacillati</taxon>
        <taxon>Bacillota</taxon>
        <taxon>Bacilli</taxon>
        <taxon>Bacillales</taxon>
        <taxon>Bacillaceae</taxon>
        <taxon>Halolactibacillus</taxon>
    </lineage>
</organism>